<keyword evidence="4" id="KW-0804">Transcription</keyword>
<evidence type="ECO:0000256" key="3">
    <source>
        <dbReference type="ARBA" id="ARBA00023125"/>
    </source>
</evidence>
<dbReference type="SUPFAM" id="SSF53850">
    <property type="entry name" value="Periplasmic binding protein-like II"/>
    <property type="match status" value="1"/>
</dbReference>
<dbReference type="GO" id="GO:0003677">
    <property type="term" value="F:DNA binding"/>
    <property type="evidence" value="ECO:0007669"/>
    <property type="project" value="UniProtKB-KW"/>
</dbReference>
<dbReference type="Pfam" id="PF03466">
    <property type="entry name" value="LysR_substrate"/>
    <property type="match status" value="1"/>
</dbReference>
<name>A0A7Y7YHC2_9PSED</name>
<dbReference type="EMBL" id="JACAQD010000035">
    <property type="protein sequence ID" value="NWC35806.1"/>
    <property type="molecule type" value="Genomic_DNA"/>
</dbReference>
<evidence type="ECO:0000256" key="1">
    <source>
        <dbReference type="ARBA" id="ARBA00009437"/>
    </source>
</evidence>
<dbReference type="Pfam" id="PF00126">
    <property type="entry name" value="HTH_1"/>
    <property type="match status" value="1"/>
</dbReference>
<protein>
    <submittedName>
        <fullName evidence="6">LysR family transcriptional regulator</fullName>
    </submittedName>
</protein>
<evidence type="ECO:0000256" key="2">
    <source>
        <dbReference type="ARBA" id="ARBA00023015"/>
    </source>
</evidence>
<dbReference type="SUPFAM" id="SSF46785">
    <property type="entry name" value="Winged helix' DNA-binding domain"/>
    <property type="match status" value="1"/>
</dbReference>
<gene>
    <name evidence="6" type="ORF">HX876_25890</name>
</gene>
<keyword evidence="2" id="KW-0805">Transcription regulation</keyword>
<dbReference type="Gene3D" id="1.10.10.10">
    <property type="entry name" value="Winged helix-like DNA-binding domain superfamily/Winged helix DNA-binding domain"/>
    <property type="match status" value="1"/>
</dbReference>
<feature type="domain" description="HTH lysR-type" evidence="5">
    <location>
        <begin position="6"/>
        <end position="65"/>
    </location>
</feature>
<evidence type="ECO:0000313" key="6">
    <source>
        <dbReference type="EMBL" id="NWC35806.1"/>
    </source>
</evidence>
<dbReference type="CDD" id="cd08417">
    <property type="entry name" value="PBP2_Nitroaromatics_like"/>
    <property type="match status" value="1"/>
</dbReference>
<dbReference type="Proteomes" id="UP000520592">
    <property type="component" value="Unassembled WGS sequence"/>
</dbReference>
<comment type="caution">
    <text evidence="6">The sequence shown here is derived from an EMBL/GenBank/DDBJ whole genome shotgun (WGS) entry which is preliminary data.</text>
</comment>
<sequence>MNITGHNLALLASLSTLLDERNVTRAAARLAISQPALSAQLSRLRDLFGDPLLTPALSGKGMILTPHGARLQEPLRLALQALEDVINHTPEFDPQTAQRTFSIAANDNAGAIIGPRLIQLIRAAGCQDIRFAFRGLDKHRLAEQLENGEIDVALTSRDAVAKASQQPLLEEEFRMAQRIGHPRGTRPPSLEEYTQLEHVIVSGDGGGFRGFVDDALSEHGLSRRVGVSVQYYSLVPVMLQATDLVCTLPAQFLARYAGTLESFPLPVQVRRYNLYATWHSRFDKDAAHCWLRKMLEAAAQA</sequence>
<dbReference type="PANTHER" id="PTHR30118">
    <property type="entry name" value="HTH-TYPE TRANSCRIPTIONAL REGULATOR LEUO-RELATED"/>
    <property type="match status" value="1"/>
</dbReference>
<dbReference type="InterPro" id="IPR050389">
    <property type="entry name" value="LysR-type_TF"/>
</dbReference>
<dbReference type="PANTHER" id="PTHR30118:SF15">
    <property type="entry name" value="TRANSCRIPTIONAL REGULATORY PROTEIN"/>
    <property type="match status" value="1"/>
</dbReference>
<proteinExistence type="inferred from homology"/>
<evidence type="ECO:0000259" key="5">
    <source>
        <dbReference type="PROSITE" id="PS50931"/>
    </source>
</evidence>
<dbReference type="PROSITE" id="PS50931">
    <property type="entry name" value="HTH_LYSR"/>
    <property type="match status" value="1"/>
</dbReference>
<dbReference type="GO" id="GO:0003700">
    <property type="term" value="F:DNA-binding transcription factor activity"/>
    <property type="evidence" value="ECO:0007669"/>
    <property type="project" value="InterPro"/>
</dbReference>
<dbReference type="RefSeq" id="WP_177063125.1">
    <property type="nucleotide sequence ID" value="NZ_JACAPS010000055.1"/>
</dbReference>
<reference evidence="6 7" key="1">
    <citation type="submission" date="2020-04" db="EMBL/GenBank/DDBJ databases">
        <title>Molecular characterization of pseudomonads from Agaricus bisporus reveal novel blotch 2 pathogens in Western Europe.</title>
        <authorList>
            <person name="Taparia T."/>
            <person name="Krijger M."/>
            <person name="Haynes E."/>
            <person name="Elpinstone J.G."/>
            <person name="Noble R."/>
            <person name="Van Der Wolf J."/>
        </authorList>
    </citation>
    <scope>NUCLEOTIDE SEQUENCE [LARGE SCALE GENOMIC DNA]</scope>
    <source>
        <strain evidence="6 7">IPO3737</strain>
    </source>
</reference>
<comment type="similarity">
    <text evidence="1">Belongs to the LysR transcriptional regulatory family.</text>
</comment>
<dbReference type="PRINTS" id="PR00039">
    <property type="entry name" value="HTHLYSR"/>
</dbReference>
<dbReference type="InterPro" id="IPR005119">
    <property type="entry name" value="LysR_subst-bd"/>
</dbReference>
<evidence type="ECO:0000256" key="4">
    <source>
        <dbReference type="ARBA" id="ARBA00023163"/>
    </source>
</evidence>
<evidence type="ECO:0000313" key="7">
    <source>
        <dbReference type="Proteomes" id="UP000520592"/>
    </source>
</evidence>
<organism evidence="6 7">
    <name type="scientific">Pseudomonas gingeri</name>
    <dbReference type="NCBI Taxonomy" id="117681"/>
    <lineage>
        <taxon>Bacteria</taxon>
        <taxon>Pseudomonadati</taxon>
        <taxon>Pseudomonadota</taxon>
        <taxon>Gammaproteobacteria</taxon>
        <taxon>Pseudomonadales</taxon>
        <taxon>Pseudomonadaceae</taxon>
        <taxon>Pseudomonas</taxon>
    </lineage>
</organism>
<dbReference type="InterPro" id="IPR000847">
    <property type="entry name" value="LysR_HTH_N"/>
</dbReference>
<dbReference type="InterPro" id="IPR037402">
    <property type="entry name" value="YidZ_PBP2"/>
</dbReference>
<dbReference type="Gene3D" id="3.40.190.10">
    <property type="entry name" value="Periplasmic binding protein-like II"/>
    <property type="match status" value="2"/>
</dbReference>
<keyword evidence="3" id="KW-0238">DNA-binding</keyword>
<accession>A0A7Y7YHC2</accession>
<dbReference type="InterPro" id="IPR036390">
    <property type="entry name" value="WH_DNA-bd_sf"/>
</dbReference>
<dbReference type="InterPro" id="IPR036388">
    <property type="entry name" value="WH-like_DNA-bd_sf"/>
</dbReference>
<dbReference type="AlphaFoldDB" id="A0A7Y7YHC2"/>